<dbReference type="AlphaFoldDB" id="A0A1R3IUZ4"/>
<reference evidence="2" key="1">
    <citation type="submission" date="2013-09" db="EMBL/GenBank/DDBJ databases">
        <title>Corchorus olitorius genome sequencing.</title>
        <authorList>
            <person name="Alam M."/>
            <person name="Haque M.S."/>
            <person name="Islam M.S."/>
            <person name="Emdad E.M."/>
            <person name="Islam M.M."/>
            <person name="Ahmed B."/>
            <person name="Halim A."/>
            <person name="Hossen Q.M.M."/>
            <person name="Hossain M.Z."/>
            <person name="Ahmed R."/>
            <person name="Khan M.M."/>
            <person name="Islam R."/>
            <person name="Rashid M.M."/>
            <person name="Khan S.A."/>
            <person name="Rahman M.S."/>
            <person name="Alam M."/>
            <person name="Yahiya A.S."/>
            <person name="Khan M.S."/>
            <person name="Azam M.S."/>
            <person name="Haque T."/>
            <person name="Lashkar M.Z.H."/>
            <person name="Akhand A.I."/>
            <person name="Morshed G."/>
            <person name="Roy S."/>
            <person name="Uddin K.S."/>
            <person name="Rabeya T."/>
            <person name="Hossain A.S."/>
            <person name="Chowdhury A."/>
            <person name="Snigdha A.R."/>
            <person name="Mortoza M.S."/>
            <person name="Matin S.A."/>
            <person name="Hoque S.M.E."/>
            <person name="Islam M.K."/>
            <person name="Roy D.K."/>
            <person name="Haider R."/>
            <person name="Moosa M.M."/>
            <person name="Elias S.M."/>
            <person name="Hasan A.M."/>
            <person name="Jahan S."/>
            <person name="Shafiuddin M."/>
            <person name="Mahmood N."/>
            <person name="Shommy N.S."/>
        </authorList>
    </citation>
    <scope>NUCLEOTIDE SEQUENCE [LARGE SCALE GENOMIC DNA]</scope>
    <source>
        <strain evidence="2">cv. O-4</strain>
    </source>
</reference>
<gene>
    <name evidence="1" type="ORF">COLO4_21234</name>
</gene>
<organism evidence="1 2">
    <name type="scientific">Corchorus olitorius</name>
    <dbReference type="NCBI Taxonomy" id="93759"/>
    <lineage>
        <taxon>Eukaryota</taxon>
        <taxon>Viridiplantae</taxon>
        <taxon>Streptophyta</taxon>
        <taxon>Embryophyta</taxon>
        <taxon>Tracheophyta</taxon>
        <taxon>Spermatophyta</taxon>
        <taxon>Magnoliopsida</taxon>
        <taxon>eudicotyledons</taxon>
        <taxon>Gunneridae</taxon>
        <taxon>Pentapetalae</taxon>
        <taxon>rosids</taxon>
        <taxon>malvids</taxon>
        <taxon>Malvales</taxon>
        <taxon>Malvaceae</taxon>
        <taxon>Grewioideae</taxon>
        <taxon>Apeibeae</taxon>
        <taxon>Corchorus</taxon>
    </lineage>
</organism>
<dbReference type="EMBL" id="AWUE01017589">
    <property type="protein sequence ID" value="OMO86330.1"/>
    <property type="molecule type" value="Genomic_DNA"/>
</dbReference>
<evidence type="ECO:0000313" key="1">
    <source>
        <dbReference type="EMBL" id="OMO86330.1"/>
    </source>
</evidence>
<comment type="caution">
    <text evidence="1">The sequence shown here is derived from an EMBL/GenBank/DDBJ whole genome shotgun (WGS) entry which is preliminary data.</text>
</comment>
<accession>A0A1R3IUZ4</accession>
<evidence type="ECO:0008006" key="3">
    <source>
        <dbReference type="Google" id="ProtNLM"/>
    </source>
</evidence>
<sequence>MAALPSQFPPKHSLPHIMQALVGLVENQFRLSYPTTSIRDSVEARRDPSLITIVRIVIKVAEAHPDCGHRGSILLRNWLLVPLGFNADPVDLQALLDNPSTLGQLYYRGKVSLSPPRLALQQKILQTEPLDPMDRNVTITITGEAKKIHIIRTQPTNIASISAAFDIYPPDHSTIHRVRLCLDRGNIVGEGAGGRSLTILILNVAGVGNPDFQNAFSDSCLRYQPHLVFVTETRSRGNEGRSTRNSMDFPSGIFLDPIGYFGGIWMLWNHQTLTAQVTHRTDCSVAVDLSFPV</sequence>
<keyword evidence="2" id="KW-1185">Reference proteome</keyword>
<dbReference type="Proteomes" id="UP000187203">
    <property type="component" value="Unassembled WGS sequence"/>
</dbReference>
<protein>
    <recommendedName>
        <fullName evidence="3">Endonuclease/exonuclease/phosphatase</fullName>
    </recommendedName>
</protein>
<evidence type="ECO:0000313" key="2">
    <source>
        <dbReference type="Proteomes" id="UP000187203"/>
    </source>
</evidence>
<name>A0A1R3IUZ4_9ROSI</name>
<dbReference type="OrthoDB" id="1434605at2759"/>
<proteinExistence type="predicted"/>